<evidence type="ECO:0000313" key="3">
    <source>
        <dbReference type="EMBL" id="KHN19814.1"/>
    </source>
</evidence>
<evidence type="ECO:0000259" key="2">
    <source>
        <dbReference type="Pfam" id="PF10536"/>
    </source>
</evidence>
<dbReference type="Proteomes" id="UP000053555">
    <property type="component" value="Unassembled WGS sequence"/>
</dbReference>
<protein>
    <recommendedName>
        <fullName evidence="2">Aminotransferase-like plant mobile domain-containing protein</fullName>
    </recommendedName>
</protein>
<dbReference type="AlphaFoldDB" id="A0A0B2QHY5"/>
<dbReference type="PANTHER" id="PTHR46033:SF67">
    <property type="entry name" value="AMINOTRANSFERASE-LIKE, PLANT MOBILE DOMAIN FAMILY PROTEIN"/>
    <property type="match status" value="1"/>
</dbReference>
<reference evidence="3" key="1">
    <citation type="submission" date="2014-07" db="EMBL/GenBank/DDBJ databases">
        <title>Identification of a novel salt tolerance gene in wild soybean by whole-genome sequencing.</title>
        <authorList>
            <person name="Lam H.-M."/>
            <person name="Qi X."/>
            <person name="Li M.-W."/>
            <person name="Liu X."/>
            <person name="Xie M."/>
            <person name="Ni M."/>
            <person name="Xu X."/>
        </authorList>
    </citation>
    <scope>NUCLEOTIDE SEQUENCE [LARGE SCALE GENOMIC DNA]</scope>
    <source>
        <tissue evidence="3">Root</tissue>
    </source>
</reference>
<dbReference type="Pfam" id="PF10536">
    <property type="entry name" value="PMD"/>
    <property type="match status" value="1"/>
</dbReference>
<dbReference type="EMBL" id="KN658694">
    <property type="protein sequence ID" value="KHN19814.1"/>
    <property type="molecule type" value="Genomic_DNA"/>
</dbReference>
<name>A0A0B2QHY5_GLYSO</name>
<dbReference type="GO" id="GO:0010073">
    <property type="term" value="P:meristem maintenance"/>
    <property type="evidence" value="ECO:0007669"/>
    <property type="project" value="InterPro"/>
</dbReference>
<evidence type="ECO:0000256" key="1">
    <source>
        <dbReference type="SAM" id="MobiDB-lite"/>
    </source>
</evidence>
<feature type="compositionally biased region" description="Basic and acidic residues" evidence="1">
    <location>
        <begin position="360"/>
        <end position="370"/>
    </location>
</feature>
<dbReference type="PANTHER" id="PTHR46033">
    <property type="entry name" value="PROTEIN MAIN-LIKE 2"/>
    <property type="match status" value="1"/>
</dbReference>
<accession>A0A0B2QHY5</accession>
<feature type="domain" description="Aminotransferase-like plant mobile" evidence="2">
    <location>
        <begin position="121"/>
        <end position="310"/>
    </location>
</feature>
<dbReference type="InterPro" id="IPR044824">
    <property type="entry name" value="MAIN-like"/>
</dbReference>
<gene>
    <name evidence="3" type="ORF">glysoja_036731</name>
</gene>
<sequence>MDESLLSMKEVREDFMVSPIGDSEPVLRSAYFLKPLAKSLDGPVSEVLSSSMTMPLPPVFEPKDWPLVIHFNWRCHTKKKCVEWVDSLQLRYESMWKKIGIFEAVMSTKCNDHVGGCDGVGGYPVVGDPVLAPLQSQEMREVKNKLILAREQPWRRTKAKASLSAWMDVLINSGSEVEHEAFLATWLSMIGFSSIGLVSTLVFPIAVHLGRGNPIALGPAVLASLYKDLTLLKNTVVGMTEQLVLGYKLELEVTLQSPFYLVQIWVWERFKNLQPQPRLNNHEDPMMFRCHKVKALKIDNVRLALDSVMKKYAGKFKNILRRKRSPRSPQVSKANKNGNDADVPPGSPPKLGTTVCLGKSGDDDSNARKCKNDVDVPSGFLLKSLKTVHSRNSAQDDYENVKRISPLTKLVAKDTVEPLMGGLEEDFEDTNRSKDSRLSSDRVRLSGTQGESYTFASGINVMDLEQIIYRLETVIKN</sequence>
<dbReference type="InterPro" id="IPR019557">
    <property type="entry name" value="AminoTfrase-like_pln_mobile"/>
</dbReference>
<organism evidence="3">
    <name type="scientific">Glycine soja</name>
    <name type="common">Wild soybean</name>
    <dbReference type="NCBI Taxonomy" id="3848"/>
    <lineage>
        <taxon>Eukaryota</taxon>
        <taxon>Viridiplantae</taxon>
        <taxon>Streptophyta</taxon>
        <taxon>Embryophyta</taxon>
        <taxon>Tracheophyta</taxon>
        <taxon>Spermatophyta</taxon>
        <taxon>Magnoliopsida</taxon>
        <taxon>eudicotyledons</taxon>
        <taxon>Gunneridae</taxon>
        <taxon>Pentapetalae</taxon>
        <taxon>rosids</taxon>
        <taxon>fabids</taxon>
        <taxon>Fabales</taxon>
        <taxon>Fabaceae</taxon>
        <taxon>Papilionoideae</taxon>
        <taxon>50 kb inversion clade</taxon>
        <taxon>NPAAA clade</taxon>
        <taxon>indigoferoid/millettioid clade</taxon>
        <taxon>Phaseoleae</taxon>
        <taxon>Glycine</taxon>
        <taxon>Glycine subgen. Soja</taxon>
    </lineage>
</organism>
<feature type="region of interest" description="Disordered" evidence="1">
    <location>
        <begin position="323"/>
        <end position="370"/>
    </location>
</feature>
<proteinExistence type="predicted"/>
<feature type="compositionally biased region" description="Polar residues" evidence="1">
    <location>
        <begin position="327"/>
        <end position="338"/>
    </location>
</feature>